<evidence type="ECO:0000313" key="5">
    <source>
        <dbReference type="Proteomes" id="UP000750334"/>
    </source>
</evidence>
<dbReference type="Gene3D" id="3.30.50.10">
    <property type="entry name" value="Erythroid Transcription Factor GATA-1, subunit A"/>
    <property type="match status" value="1"/>
</dbReference>
<dbReference type="CDD" id="cd00202">
    <property type="entry name" value="ZnF_GATA"/>
    <property type="match status" value="1"/>
</dbReference>
<feature type="compositionally biased region" description="Low complexity" evidence="2">
    <location>
        <begin position="436"/>
        <end position="447"/>
    </location>
</feature>
<evidence type="ECO:0000256" key="2">
    <source>
        <dbReference type="SAM" id="MobiDB-lite"/>
    </source>
</evidence>
<gene>
    <name evidence="4" type="primary">ASH1</name>
    <name evidence="4" type="ORF">C6P45_001652</name>
</gene>
<dbReference type="EMBL" id="PUHR01000018">
    <property type="protein sequence ID" value="KAG0670887.1"/>
    <property type="molecule type" value="Genomic_DNA"/>
</dbReference>
<keyword evidence="1" id="KW-0863">Zinc-finger</keyword>
<reference evidence="4 5" key="1">
    <citation type="submission" date="2020-11" db="EMBL/GenBank/DDBJ databases">
        <title>Kefir isolates.</title>
        <authorList>
            <person name="Marcisauskas S."/>
            <person name="Kim Y."/>
            <person name="Blasche S."/>
        </authorList>
    </citation>
    <scope>NUCLEOTIDE SEQUENCE [LARGE SCALE GENOMIC DNA]</scope>
    <source>
        <strain evidence="4 5">OG2</strain>
    </source>
</reference>
<dbReference type="Pfam" id="PF00320">
    <property type="entry name" value="GATA"/>
    <property type="match status" value="1"/>
</dbReference>
<sequence>MSISATKNNFLLHESNSLNDIMERSPKLFFDDLLIPSLPPQSRNHKVSKAYSYASRSAPATIIGKNNHSNVFQQLPRLPIITKQKSNTAPASPQHLSHYEQNSFITPTSSPGRSNPNLSAQLILTRNHNNQQTNEHLNHFPLPNENYNQMNKNLTLLNQLNESIINSTQNSTNGKRSPVQTLNLPSLKHLKLLPNPNIQENSYIYPDTSEATPYWKRNLVSWCQRESSDTYDRIQDNILFEKNQMNEKFIKFTSNYKNLSESFINEQTNFNEVPSVLKPRDTFQKLTSLNSSNHKVPVTPPMSPKRSSIGMSSNDKTVTNLTDGLKFSPFVSDKLVQLVKDEKKESNQTVTLNNNGHKKTNSFKALQIKNLLDNRDILSKTSKKITKKSGNKQNGKKNSAGRNHFYTSSTLSSPSNNIIGSKAKQLVMKLDQSYNSSGNESDSSSDGSSKRRNSKKTNKSVSRSRSISPVRRKQGSMTPPTPKYHKFSVDSAPQSPAGNSILLPLQQQQHPTTEIKKSPKKTVHHHYHPNRTCLSCHSNDSPCWRPSWSSRKQDQLCNSCGLRYKKTHTRCLNDSCRKIPTKSELNIMKSNGFAQDYVNGLDGLREGYRCLFCNTITETTQA</sequence>
<keyword evidence="1" id="KW-0479">Metal-binding</keyword>
<feature type="region of interest" description="Disordered" evidence="2">
    <location>
        <begin position="291"/>
        <end position="313"/>
    </location>
</feature>
<keyword evidence="1" id="KW-0862">Zinc</keyword>
<organism evidence="4 5">
    <name type="scientific">Maudiozyma exigua</name>
    <name type="common">Yeast</name>
    <name type="synonym">Kazachstania exigua</name>
    <dbReference type="NCBI Taxonomy" id="34358"/>
    <lineage>
        <taxon>Eukaryota</taxon>
        <taxon>Fungi</taxon>
        <taxon>Dikarya</taxon>
        <taxon>Ascomycota</taxon>
        <taxon>Saccharomycotina</taxon>
        <taxon>Saccharomycetes</taxon>
        <taxon>Saccharomycetales</taxon>
        <taxon>Saccharomycetaceae</taxon>
        <taxon>Maudiozyma</taxon>
    </lineage>
</organism>
<proteinExistence type="predicted"/>
<feature type="region of interest" description="Disordered" evidence="2">
    <location>
        <begin position="433"/>
        <end position="499"/>
    </location>
</feature>
<dbReference type="SUPFAM" id="SSF57716">
    <property type="entry name" value="Glucocorticoid receptor-like (DNA-binding domain)"/>
    <property type="match status" value="1"/>
</dbReference>
<name>A0A9P6WDB5_MAUEX</name>
<feature type="compositionally biased region" description="Low complexity" evidence="2">
    <location>
        <begin position="459"/>
        <end position="469"/>
    </location>
</feature>
<dbReference type="OrthoDB" id="2162994at2759"/>
<keyword evidence="5" id="KW-1185">Reference proteome</keyword>
<dbReference type="InterPro" id="IPR013088">
    <property type="entry name" value="Znf_NHR/GATA"/>
</dbReference>
<evidence type="ECO:0000256" key="1">
    <source>
        <dbReference type="PROSITE-ProRule" id="PRU00094"/>
    </source>
</evidence>
<protein>
    <submittedName>
        <fullName evidence="4">DNA-binding transcription repressor</fullName>
    </submittedName>
</protein>
<accession>A0A9P6WDB5</accession>
<dbReference type="Proteomes" id="UP000750334">
    <property type="component" value="Unassembled WGS sequence"/>
</dbReference>
<feature type="compositionally biased region" description="Polar residues" evidence="2">
    <location>
        <begin position="405"/>
        <end position="417"/>
    </location>
</feature>
<dbReference type="AlphaFoldDB" id="A0A9P6WDB5"/>
<feature type="domain" description="GATA-type" evidence="3">
    <location>
        <begin position="527"/>
        <end position="565"/>
    </location>
</feature>
<comment type="caution">
    <text evidence="4">The sequence shown here is derived from an EMBL/GenBank/DDBJ whole genome shotgun (WGS) entry which is preliminary data.</text>
</comment>
<evidence type="ECO:0000313" key="4">
    <source>
        <dbReference type="EMBL" id="KAG0670887.1"/>
    </source>
</evidence>
<dbReference type="GO" id="GO:0006355">
    <property type="term" value="P:regulation of DNA-templated transcription"/>
    <property type="evidence" value="ECO:0007669"/>
    <property type="project" value="InterPro"/>
</dbReference>
<dbReference type="PROSITE" id="PS50114">
    <property type="entry name" value="GATA_ZN_FINGER_2"/>
    <property type="match status" value="1"/>
</dbReference>
<dbReference type="GO" id="GO:0043565">
    <property type="term" value="F:sequence-specific DNA binding"/>
    <property type="evidence" value="ECO:0007669"/>
    <property type="project" value="InterPro"/>
</dbReference>
<keyword evidence="4" id="KW-0238">DNA-binding</keyword>
<dbReference type="SMART" id="SM00401">
    <property type="entry name" value="ZnF_GATA"/>
    <property type="match status" value="1"/>
</dbReference>
<feature type="region of interest" description="Disordered" evidence="2">
    <location>
        <begin position="382"/>
        <end position="417"/>
    </location>
</feature>
<dbReference type="GO" id="GO:0008270">
    <property type="term" value="F:zinc ion binding"/>
    <property type="evidence" value="ECO:0007669"/>
    <property type="project" value="UniProtKB-KW"/>
</dbReference>
<dbReference type="InterPro" id="IPR000679">
    <property type="entry name" value="Znf_GATA"/>
</dbReference>
<evidence type="ECO:0000259" key="3">
    <source>
        <dbReference type="PROSITE" id="PS50114"/>
    </source>
</evidence>